<organism evidence="2 3">
    <name type="scientific">Aspergillus violaceofuscus (strain CBS 115571)</name>
    <dbReference type="NCBI Taxonomy" id="1450538"/>
    <lineage>
        <taxon>Eukaryota</taxon>
        <taxon>Fungi</taxon>
        <taxon>Dikarya</taxon>
        <taxon>Ascomycota</taxon>
        <taxon>Pezizomycotina</taxon>
        <taxon>Eurotiomycetes</taxon>
        <taxon>Eurotiomycetidae</taxon>
        <taxon>Eurotiales</taxon>
        <taxon>Aspergillaceae</taxon>
        <taxon>Aspergillus</taxon>
    </lineage>
</organism>
<name>A0A2V5HQG9_ASPV1</name>
<dbReference type="EMBL" id="KZ825219">
    <property type="protein sequence ID" value="PYI14157.1"/>
    <property type="molecule type" value="Genomic_DNA"/>
</dbReference>
<gene>
    <name evidence="2" type="ORF">BO99DRAFT_437594</name>
</gene>
<reference evidence="2 3" key="1">
    <citation type="submission" date="2018-02" db="EMBL/GenBank/DDBJ databases">
        <title>The genomes of Aspergillus section Nigri reveals drivers in fungal speciation.</title>
        <authorList>
            <consortium name="DOE Joint Genome Institute"/>
            <person name="Vesth T.C."/>
            <person name="Nybo J."/>
            <person name="Theobald S."/>
            <person name="Brandl J."/>
            <person name="Frisvad J.C."/>
            <person name="Nielsen K.F."/>
            <person name="Lyhne E.K."/>
            <person name="Kogle M.E."/>
            <person name="Kuo A."/>
            <person name="Riley R."/>
            <person name="Clum A."/>
            <person name="Nolan M."/>
            <person name="Lipzen A."/>
            <person name="Salamov A."/>
            <person name="Henrissat B."/>
            <person name="Wiebenga A."/>
            <person name="De vries R.P."/>
            <person name="Grigoriev I.V."/>
            <person name="Mortensen U.H."/>
            <person name="Andersen M.R."/>
            <person name="Baker S.E."/>
        </authorList>
    </citation>
    <scope>NUCLEOTIDE SEQUENCE [LARGE SCALE GENOMIC DNA]</scope>
    <source>
        <strain evidence="2 3">CBS 115571</strain>
    </source>
</reference>
<evidence type="ECO:0000313" key="2">
    <source>
        <dbReference type="EMBL" id="PYI14157.1"/>
    </source>
</evidence>
<feature type="region of interest" description="Disordered" evidence="1">
    <location>
        <begin position="264"/>
        <end position="331"/>
    </location>
</feature>
<feature type="compositionally biased region" description="Low complexity" evidence="1">
    <location>
        <begin position="161"/>
        <end position="183"/>
    </location>
</feature>
<feature type="region of interest" description="Disordered" evidence="1">
    <location>
        <begin position="149"/>
        <end position="197"/>
    </location>
</feature>
<dbReference type="Proteomes" id="UP000249829">
    <property type="component" value="Unassembled WGS sequence"/>
</dbReference>
<accession>A0A2V5HQG9</accession>
<evidence type="ECO:0000256" key="1">
    <source>
        <dbReference type="SAM" id="MobiDB-lite"/>
    </source>
</evidence>
<keyword evidence="3" id="KW-1185">Reference proteome</keyword>
<protein>
    <submittedName>
        <fullName evidence="2">Uncharacterized protein</fullName>
    </submittedName>
</protein>
<dbReference type="STRING" id="1450538.A0A2V5HQG9"/>
<sequence>MANSNTDTDTNPDSTCWGITKRVGCEAINKPVSWFVWLFGDKSISEAQKRLLKSTDDAEAEAFRKALLNDNRLLATSGSIMIAASVALLSHTSASQTHPATHCFLLFGIVSSILGVQHALEESRVLSLLVKPSDLKDWVRKGTLRGDRNDTKTWNNSLTTQSHGQGLSGQQISQQSPGHAEAGGAQGSEGQEERGGLAASIPGAFSSFAFHSVVVGCLVHLGTVRSADDKTSPPMQKRPQFLAFIIALGIGYLLHKLYSVGLPKPRNEPSNEQPGAGVQQSLQQQTTVNQSSSHQAHNAHGGGGDVEPPASNQSQRAEVQSVQPSDSRAER</sequence>
<proteinExistence type="predicted"/>
<dbReference type="OMA" id="GCEAINK"/>
<feature type="compositionally biased region" description="Polar residues" evidence="1">
    <location>
        <begin position="310"/>
        <end position="331"/>
    </location>
</feature>
<dbReference type="AlphaFoldDB" id="A0A2V5HQG9"/>
<feature type="compositionally biased region" description="Low complexity" evidence="1">
    <location>
        <begin position="278"/>
        <end position="295"/>
    </location>
</feature>
<evidence type="ECO:0000313" key="3">
    <source>
        <dbReference type="Proteomes" id="UP000249829"/>
    </source>
</evidence>